<dbReference type="Proteomes" id="UP000239446">
    <property type="component" value="Unassembled WGS sequence"/>
</dbReference>
<evidence type="ECO:0000313" key="4">
    <source>
        <dbReference type="Proteomes" id="UP000239648"/>
    </source>
</evidence>
<reference evidence="1 4" key="1">
    <citation type="submission" date="2018-02" db="EMBL/GenBank/DDBJ databases">
        <title>Deep subsurface shale carbon reservoir microbial communities from Ohio and West Virginia, USA.</title>
        <authorList>
            <person name="Wrighton K."/>
        </authorList>
    </citation>
    <scope>NUCLEOTIDE SEQUENCE [LARGE SCALE GENOMIC DNA]</scope>
    <source>
        <strain evidence="1 4">UTICA-S1B6</strain>
    </source>
</reference>
<evidence type="ECO:0000313" key="3">
    <source>
        <dbReference type="Proteomes" id="UP000239446"/>
    </source>
</evidence>
<accession>A0A2S6G4S6</accession>
<gene>
    <name evidence="2" type="ORF">B0H24_101914</name>
    <name evidence="1" type="ORF">BY455_12114</name>
</gene>
<dbReference type="RefSeq" id="WP_104416648.1">
    <property type="nucleotide sequence ID" value="NZ_PTIT01000021.1"/>
</dbReference>
<keyword evidence="4" id="KW-1185">Reference proteome</keyword>
<dbReference type="EMBL" id="PTIT01000021">
    <property type="protein sequence ID" value="PPK50695.1"/>
    <property type="molecule type" value="Genomic_DNA"/>
</dbReference>
<name>A0A2S6G4S6_9GAMM</name>
<evidence type="ECO:0000313" key="2">
    <source>
        <dbReference type="EMBL" id="PPK54093.1"/>
    </source>
</evidence>
<dbReference type="STRING" id="930118.SAMN05216429_10281"/>
<dbReference type="Proteomes" id="UP000239648">
    <property type="component" value="Unassembled WGS sequence"/>
</dbReference>
<organism evidence="2 3">
    <name type="scientific">Marinobacter persicus</name>
    <dbReference type="NCBI Taxonomy" id="930118"/>
    <lineage>
        <taxon>Bacteria</taxon>
        <taxon>Pseudomonadati</taxon>
        <taxon>Pseudomonadota</taxon>
        <taxon>Gammaproteobacteria</taxon>
        <taxon>Pseudomonadales</taxon>
        <taxon>Marinobacteraceae</taxon>
        <taxon>Marinobacter</taxon>
    </lineage>
</organism>
<dbReference type="OrthoDB" id="6120634at2"/>
<sequence>MGTSNEGRQAKMIEELRVFIKKVMSDPTIAVKSMEIARKYRGEPNADELVAREISANTTIRIPEAWSEADKMFLEILHEVLDDEEALY</sequence>
<reference evidence="2 3" key="2">
    <citation type="submission" date="2018-02" db="EMBL/GenBank/DDBJ databases">
        <title>Subsurface microbial communities from deep shales in Ohio and West Virginia, USA.</title>
        <authorList>
            <person name="Wrighton K."/>
        </authorList>
    </citation>
    <scope>NUCLEOTIDE SEQUENCE [LARGE SCALE GENOMIC DNA]</scope>
    <source>
        <strain evidence="2 3">UTICA-S1B9</strain>
    </source>
</reference>
<comment type="caution">
    <text evidence="2">The sequence shown here is derived from an EMBL/GenBank/DDBJ whole genome shotgun (WGS) entry which is preliminary data.</text>
</comment>
<dbReference type="AlphaFoldDB" id="A0A2S6G4S6"/>
<protein>
    <submittedName>
        <fullName evidence="2">Uncharacterized protein</fullName>
    </submittedName>
</protein>
<proteinExistence type="predicted"/>
<dbReference type="EMBL" id="PTIU01000019">
    <property type="protein sequence ID" value="PPK54093.1"/>
    <property type="molecule type" value="Genomic_DNA"/>
</dbReference>
<evidence type="ECO:0000313" key="1">
    <source>
        <dbReference type="EMBL" id="PPK50695.1"/>
    </source>
</evidence>